<dbReference type="RefSeq" id="WP_081555166.1">
    <property type="nucleotide sequence ID" value="NZ_MUKV01000007.1"/>
</dbReference>
<feature type="domain" description="SnoaL-like" evidence="1">
    <location>
        <begin position="15"/>
        <end position="113"/>
    </location>
</feature>
<sequence>MKRIPTQADWQALLDWYQTLTPQTLPDIARFYTENARFKDPFNDVRGVAKIQAVFHHMFKTLEQPRFTVIHALRDGDQAFITWDFDFAYAGRKVNIHGGSHFQFDADGKITLHRDYWDAAEELFEKIPLLGLPVAWLRRKLKVA</sequence>
<dbReference type="Gene3D" id="3.10.450.50">
    <property type="match status" value="1"/>
</dbReference>
<comment type="caution">
    <text evidence="2">The sequence shown here is derived from an EMBL/GenBank/DDBJ whole genome shotgun (WGS) entry which is preliminary data.</text>
</comment>
<dbReference type="InterPro" id="IPR032710">
    <property type="entry name" value="NTF2-like_dom_sf"/>
</dbReference>
<dbReference type="InterPro" id="IPR037401">
    <property type="entry name" value="SnoaL-like"/>
</dbReference>
<dbReference type="AlphaFoldDB" id="A0A1W0D3Y1"/>
<dbReference type="Pfam" id="PF12680">
    <property type="entry name" value="SnoaL_2"/>
    <property type="match status" value="1"/>
</dbReference>
<gene>
    <name evidence="2" type="ORF">B0T45_08280</name>
</gene>
<evidence type="ECO:0000313" key="3">
    <source>
        <dbReference type="Proteomes" id="UP000192721"/>
    </source>
</evidence>
<reference evidence="2 3" key="1">
    <citation type="submission" date="2017-02" db="EMBL/GenBank/DDBJ databases">
        <title>Chromobacterium haemolyticum H5244.</title>
        <authorList>
            <person name="Gulvik C.A."/>
        </authorList>
    </citation>
    <scope>NUCLEOTIDE SEQUENCE [LARGE SCALE GENOMIC DNA]</scope>
    <source>
        <strain evidence="2 3">H5244</strain>
    </source>
</reference>
<dbReference type="Proteomes" id="UP000192721">
    <property type="component" value="Unassembled WGS sequence"/>
</dbReference>
<dbReference type="SUPFAM" id="SSF54427">
    <property type="entry name" value="NTF2-like"/>
    <property type="match status" value="1"/>
</dbReference>
<name>A0A1W0D3Y1_9NEIS</name>
<accession>A0A1W0D3Y1</accession>
<dbReference type="EMBL" id="MUKV01000007">
    <property type="protein sequence ID" value="OQS41720.1"/>
    <property type="molecule type" value="Genomic_DNA"/>
</dbReference>
<dbReference type="GO" id="GO:0016853">
    <property type="term" value="F:isomerase activity"/>
    <property type="evidence" value="ECO:0007669"/>
    <property type="project" value="UniProtKB-KW"/>
</dbReference>
<organism evidence="2 3">
    <name type="scientific">Chromobacterium haemolyticum</name>
    <dbReference type="NCBI Taxonomy" id="394935"/>
    <lineage>
        <taxon>Bacteria</taxon>
        <taxon>Pseudomonadati</taxon>
        <taxon>Pseudomonadota</taxon>
        <taxon>Betaproteobacteria</taxon>
        <taxon>Neisseriales</taxon>
        <taxon>Chromobacteriaceae</taxon>
        <taxon>Chromobacterium</taxon>
    </lineage>
</organism>
<protein>
    <submittedName>
        <fullName evidence="2">Isomerase</fullName>
    </submittedName>
</protein>
<evidence type="ECO:0000259" key="1">
    <source>
        <dbReference type="Pfam" id="PF12680"/>
    </source>
</evidence>
<keyword evidence="2" id="KW-0413">Isomerase</keyword>
<evidence type="ECO:0000313" key="2">
    <source>
        <dbReference type="EMBL" id="OQS41720.1"/>
    </source>
</evidence>
<proteinExistence type="predicted"/>